<proteinExistence type="predicted"/>
<reference evidence="3" key="1">
    <citation type="submission" date="2017-02" db="EMBL/GenBank/DDBJ databases">
        <title>Delineation of Paenibacillus larvae strains originating from foulbrood outbreaks.</title>
        <authorList>
            <person name="Beims H."/>
            <person name="Bunk B."/>
            <person name="Sproeer C."/>
            <person name="Mohr K.I."/>
            <person name="Pradella S."/>
            <person name="Guenther G."/>
            <person name="Rohde M."/>
            <person name="von der Ohe W."/>
            <person name="Steinert M."/>
        </authorList>
    </citation>
    <scope>NUCLEOTIDE SEQUENCE [LARGE SCALE GENOMIC DNA]</scope>
    <source>
        <strain evidence="3">Eric_III</strain>
    </source>
</reference>
<accession>A0A2L1U5H8</accession>
<evidence type="ECO:0000313" key="2">
    <source>
        <dbReference type="EMBL" id="AVF28182.1"/>
    </source>
</evidence>
<protein>
    <submittedName>
        <fullName evidence="2">Putative lantibiotic biosynthesis protein</fullName>
    </submittedName>
</protein>
<evidence type="ECO:0000256" key="1">
    <source>
        <dbReference type="SAM" id="Phobius"/>
    </source>
</evidence>
<gene>
    <name evidence="2" type="ORF">ERICIII_04109</name>
</gene>
<keyword evidence="1" id="KW-0472">Membrane</keyword>
<dbReference type="EMBL" id="CP019655">
    <property type="protein sequence ID" value="AVF28182.1"/>
    <property type="molecule type" value="Genomic_DNA"/>
</dbReference>
<organism evidence="2 3">
    <name type="scientific">Paenibacillus larvae subsp. larvae</name>
    <dbReference type="NCBI Taxonomy" id="147375"/>
    <lineage>
        <taxon>Bacteria</taxon>
        <taxon>Bacillati</taxon>
        <taxon>Bacillota</taxon>
        <taxon>Bacilli</taxon>
        <taxon>Bacillales</taxon>
        <taxon>Paenibacillaceae</taxon>
        <taxon>Paenibacillus</taxon>
    </lineage>
</organism>
<dbReference type="SUPFAM" id="SSF158745">
    <property type="entry name" value="LanC-like"/>
    <property type="match status" value="1"/>
</dbReference>
<dbReference type="AlphaFoldDB" id="A0A2L1U5H8"/>
<dbReference type="Pfam" id="PF05147">
    <property type="entry name" value="LANC_like"/>
    <property type="match status" value="1"/>
</dbReference>
<name>A0A2L1U5H8_9BACL</name>
<keyword evidence="1" id="KW-0812">Transmembrane</keyword>
<feature type="transmembrane region" description="Helical" evidence="1">
    <location>
        <begin position="12"/>
        <end position="33"/>
    </location>
</feature>
<sequence length="96" mass="10886">MHRLQTLVNNGNVYSLSLWSGLSGIAVSTSILARKNKNYAKMTDVLHSFILSNLQQDIEHATDNLYGHVDMFNYDCMEVLSGVGRYLLQYDDKESL</sequence>
<dbReference type="Gene3D" id="1.50.10.20">
    <property type="match status" value="1"/>
</dbReference>
<dbReference type="GO" id="GO:0031179">
    <property type="term" value="P:peptide modification"/>
    <property type="evidence" value="ECO:0007669"/>
    <property type="project" value="InterPro"/>
</dbReference>
<dbReference type="InterPro" id="IPR007822">
    <property type="entry name" value="LANC-like"/>
</dbReference>
<keyword evidence="1" id="KW-1133">Transmembrane helix</keyword>
<dbReference type="Proteomes" id="UP000239833">
    <property type="component" value="Chromosome"/>
</dbReference>
<evidence type="ECO:0000313" key="3">
    <source>
        <dbReference type="Proteomes" id="UP000239833"/>
    </source>
</evidence>